<dbReference type="Gene3D" id="2.30.40.10">
    <property type="entry name" value="Urease, subunit C, domain 1"/>
    <property type="match status" value="1"/>
</dbReference>
<proteinExistence type="predicted"/>
<keyword evidence="4" id="KW-1185">Reference proteome</keyword>
<evidence type="ECO:0000256" key="1">
    <source>
        <dbReference type="SAM" id="SignalP"/>
    </source>
</evidence>
<evidence type="ECO:0000313" key="3">
    <source>
        <dbReference type="EMBL" id="EON78206.1"/>
    </source>
</evidence>
<dbReference type="STRING" id="1232681.ADIS_1403"/>
<dbReference type="PATRIC" id="fig|1288963.3.peg.1400"/>
<organism evidence="3 4">
    <name type="scientific">Lunatimonas lonarensis</name>
    <dbReference type="NCBI Taxonomy" id="1232681"/>
    <lineage>
        <taxon>Bacteria</taxon>
        <taxon>Pseudomonadati</taxon>
        <taxon>Bacteroidota</taxon>
        <taxon>Cytophagia</taxon>
        <taxon>Cytophagales</taxon>
        <taxon>Cyclobacteriaceae</taxon>
    </lineage>
</organism>
<dbReference type="PANTHER" id="PTHR43135">
    <property type="entry name" value="ALPHA-D-RIBOSE 1-METHYLPHOSPHONATE 5-TRIPHOSPHATE DIPHOSPHATASE"/>
    <property type="match status" value="1"/>
</dbReference>
<gene>
    <name evidence="3" type="ORF">ADIS_1403</name>
</gene>
<keyword evidence="1" id="KW-0732">Signal</keyword>
<dbReference type="PANTHER" id="PTHR43135:SF3">
    <property type="entry name" value="ALPHA-D-RIBOSE 1-METHYLPHOSPHONATE 5-TRIPHOSPHATE DIPHOSPHATASE"/>
    <property type="match status" value="1"/>
</dbReference>
<dbReference type="SUPFAM" id="SSF51556">
    <property type="entry name" value="Metallo-dependent hydrolases"/>
    <property type="match status" value="1"/>
</dbReference>
<evidence type="ECO:0000259" key="2">
    <source>
        <dbReference type="Pfam" id="PF01979"/>
    </source>
</evidence>
<feature type="signal peptide" evidence="1">
    <location>
        <begin position="1"/>
        <end position="22"/>
    </location>
</feature>
<dbReference type="GO" id="GO:0016810">
    <property type="term" value="F:hydrolase activity, acting on carbon-nitrogen (but not peptide) bonds"/>
    <property type="evidence" value="ECO:0007669"/>
    <property type="project" value="InterPro"/>
</dbReference>
<dbReference type="InterPro" id="IPR006680">
    <property type="entry name" value="Amidohydro-rel"/>
</dbReference>
<accession>R7ZVN3</accession>
<reference evidence="3 4" key="1">
    <citation type="submission" date="2013-02" db="EMBL/GenBank/DDBJ databases">
        <title>A novel strain isolated from Lonar lake, Maharashtra, India.</title>
        <authorList>
            <person name="Singh A."/>
        </authorList>
    </citation>
    <scope>NUCLEOTIDE SEQUENCE [LARGE SCALE GENOMIC DNA]</scope>
    <source>
        <strain evidence="3 4">AK24</strain>
    </source>
</reference>
<dbReference type="SUPFAM" id="SSF51338">
    <property type="entry name" value="Composite domain of metallo-dependent hydrolases"/>
    <property type="match status" value="1"/>
</dbReference>
<dbReference type="AlphaFoldDB" id="R7ZVN3"/>
<keyword evidence="3" id="KW-0378">Hydrolase</keyword>
<feature type="domain" description="Amidohydrolase-related" evidence="2">
    <location>
        <begin position="320"/>
        <end position="403"/>
    </location>
</feature>
<dbReference type="Proteomes" id="UP000013909">
    <property type="component" value="Unassembled WGS sequence"/>
</dbReference>
<dbReference type="Gene3D" id="3.20.20.140">
    <property type="entry name" value="Metal-dependent hydrolases"/>
    <property type="match status" value="1"/>
</dbReference>
<evidence type="ECO:0000313" key="4">
    <source>
        <dbReference type="Proteomes" id="UP000013909"/>
    </source>
</evidence>
<name>R7ZVN3_9BACT</name>
<dbReference type="InterPro" id="IPR032466">
    <property type="entry name" value="Metal_Hydrolase"/>
</dbReference>
<comment type="caution">
    <text evidence="3">The sequence shown here is derived from an EMBL/GenBank/DDBJ whole genome shotgun (WGS) entry which is preliminary data.</text>
</comment>
<dbReference type="EMBL" id="AQHR01000041">
    <property type="protein sequence ID" value="EON78206.1"/>
    <property type="molecule type" value="Genomic_DNA"/>
</dbReference>
<dbReference type="Pfam" id="PF01979">
    <property type="entry name" value="Amidohydro_1"/>
    <property type="match status" value="1"/>
</dbReference>
<dbReference type="InterPro" id="IPR011059">
    <property type="entry name" value="Metal-dep_hydrolase_composite"/>
</dbReference>
<sequence length="463" mass="51894">MNRGFLLMLAAFWSTSVLPLLAQDQSKDSYLIKNATVITITQGTLENTDVWIQDGKIKQIGKGIRPTGNPTEIDASGQFLMPGIIDAHSHIGLESINEATSPITSEVKMRDVINPFDVGIYRALAGGVTISHAMHGSANAIGGENITLKHRYGTKDPERLVMADAPRTIKFALGENPTRVHGRGKGLQPKSRMGVEAVIRNGFEEALQYKAALERYYRSLSQKNTTEIPPKFDARLQTISDILDGKIIIHCHSYRADEIYMLIELCREYGIEKIVFSHVNEGFKVAPELAEYTMGASIFSDWWAYKFEVYYSTAYNAAVLARNGVITSINSDSGEVIRHLYHEAAKTQRYGGLSDEEALAMITINPAKQLGIDRLVGSIEVGKQADLVLFDKHPLSVYTIPQMTFVDGVKYFDRSNDREDQRLKVNPSELVEPIFLYSQDHSCMQDVSFYFSNFGRNLFEHRH</sequence>
<protein>
    <submittedName>
        <fullName evidence="3">Secreted enzyme, contains two amidohydrolase related domain protein</fullName>
    </submittedName>
</protein>
<dbReference type="InterPro" id="IPR051781">
    <property type="entry name" value="Metallo-dep_Hydrolase"/>
</dbReference>
<feature type="chain" id="PRO_5004451207" evidence="1">
    <location>
        <begin position="23"/>
        <end position="463"/>
    </location>
</feature>